<reference evidence="1 2" key="1">
    <citation type="journal article" date="2004" name="Syst. Appl. Microbiol.">
        <title>Cryptoendolithic actinomycetes from antarctic sandstone rock samples: Micromonospora endolithica sp. nov. and two isolates related to Micromonospora coerulea Jensen 1932.</title>
        <authorList>
            <person name="Hirsch P."/>
            <person name="Mevs U."/>
            <person name="Kroppenstedt R.M."/>
            <person name="Schumann P."/>
            <person name="Stackebrandt E."/>
        </authorList>
    </citation>
    <scope>NUCLEOTIDE SEQUENCE [LARGE SCALE GENOMIC DNA]</scope>
    <source>
        <strain evidence="1 2">JCM 12677</strain>
    </source>
</reference>
<dbReference type="OrthoDB" id="10014409at2"/>
<dbReference type="RefSeq" id="WP_120731811.1">
    <property type="nucleotide sequence ID" value="NZ_RBAK01000015.1"/>
</dbReference>
<gene>
    <name evidence="1" type="ORF">D7223_28030</name>
</gene>
<name>A0A3A9YXP8_9ACTN</name>
<comment type="caution">
    <text evidence="1">The sequence shown here is derived from an EMBL/GenBank/DDBJ whole genome shotgun (WGS) entry which is preliminary data.</text>
</comment>
<organism evidence="1 2">
    <name type="scientific">Micromonospora endolithica</name>
    <dbReference type="NCBI Taxonomy" id="230091"/>
    <lineage>
        <taxon>Bacteria</taxon>
        <taxon>Bacillati</taxon>
        <taxon>Actinomycetota</taxon>
        <taxon>Actinomycetes</taxon>
        <taxon>Micromonosporales</taxon>
        <taxon>Micromonosporaceae</taxon>
        <taxon>Micromonospora</taxon>
    </lineage>
</organism>
<proteinExistence type="predicted"/>
<accession>A0A3A9YXP8</accession>
<dbReference type="EMBL" id="RBAK01000015">
    <property type="protein sequence ID" value="RKN39986.1"/>
    <property type="molecule type" value="Genomic_DNA"/>
</dbReference>
<dbReference type="Proteomes" id="UP000281726">
    <property type="component" value="Unassembled WGS sequence"/>
</dbReference>
<keyword evidence="2" id="KW-1185">Reference proteome</keyword>
<protein>
    <submittedName>
        <fullName evidence="1">Uncharacterized protein</fullName>
    </submittedName>
</protein>
<dbReference type="AlphaFoldDB" id="A0A3A9YXP8"/>
<evidence type="ECO:0000313" key="2">
    <source>
        <dbReference type="Proteomes" id="UP000281726"/>
    </source>
</evidence>
<evidence type="ECO:0000313" key="1">
    <source>
        <dbReference type="EMBL" id="RKN39986.1"/>
    </source>
</evidence>
<sequence length="167" mass="17898">MDAISTETHRASLRAAMDGDLAAKRWALCAYPTNGLANHDRRVDELIRAALHGGAEAGEYPPDERLWGQSYLLVTGTQVRLDPAAKPADQTDATALDAVIRSVATDGDKCDRCRSLAAPVVAWLPVPAPPQIVALALCGGCVAALDRAVKPLHFIFTRPTPDHPEDR</sequence>